<feature type="signal peptide" evidence="1">
    <location>
        <begin position="1"/>
        <end position="28"/>
    </location>
</feature>
<evidence type="ECO:0000256" key="1">
    <source>
        <dbReference type="SAM" id="SignalP"/>
    </source>
</evidence>
<proteinExistence type="predicted"/>
<feature type="domain" description="DUF3502" evidence="2">
    <location>
        <begin position="451"/>
        <end position="519"/>
    </location>
</feature>
<dbReference type="Pfam" id="PF12010">
    <property type="entry name" value="DUF3502"/>
    <property type="match status" value="1"/>
</dbReference>
<dbReference type="PANTHER" id="PTHR43649:SF17">
    <property type="entry name" value="ABC TRANSPORTER SOLUTE BINDING PROTEIN-SUGAR TRANSPORT"/>
    <property type="match status" value="1"/>
</dbReference>
<accession>A0ABX2MQX0</accession>
<evidence type="ECO:0000313" key="3">
    <source>
        <dbReference type="EMBL" id="NUU56461.1"/>
    </source>
</evidence>
<dbReference type="PROSITE" id="PS51257">
    <property type="entry name" value="PROKAR_LIPOPROTEIN"/>
    <property type="match status" value="1"/>
</dbReference>
<dbReference type="InterPro" id="IPR050490">
    <property type="entry name" value="Bact_solute-bd_prot1"/>
</dbReference>
<keyword evidence="4" id="KW-1185">Reference proteome</keyword>
<reference evidence="3 4" key="1">
    <citation type="submission" date="2020-05" db="EMBL/GenBank/DDBJ databases">
        <title>Genome Sequencing of Type Strains.</title>
        <authorList>
            <person name="Lemaire J.F."/>
            <person name="Inderbitzin P."/>
            <person name="Gregorio O.A."/>
            <person name="Collins S.B."/>
            <person name="Wespe N."/>
            <person name="Knight-Connoni V."/>
        </authorList>
    </citation>
    <scope>NUCLEOTIDE SEQUENCE [LARGE SCALE GENOMIC DNA]</scope>
    <source>
        <strain evidence="3 4">DSM 19942</strain>
    </source>
</reference>
<feature type="chain" id="PRO_5046285605" evidence="1">
    <location>
        <begin position="29"/>
        <end position="524"/>
    </location>
</feature>
<gene>
    <name evidence="3" type="ORF">HP548_20495</name>
</gene>
<dbReference type="SUPFAM" id="SSF53850">
    <property type="entry name" value="Periplasmic binding protein-like II"/>
    <property type="match status" value="1"/>
</dbReference>
<dbReference type="EMBL" id="JABMCC010000115">
    <property type="protein sequence ID" value="NUU56461.1"/>
    <property type="molecule type" value="Genomic_DNA"/>
</dbReference>
<keyword evidence="1" id="KW-0732">Signal</keyword>
<dbReference type="Proteomes" id="UP000577724">
    <property type="component" value="Unassembled WGS sequence"/>
</dbReference>
<evidence type="ECO:0000313" key="4">
    <source>
        <dbReference type="Proteomes" id="UP000577724"/>
    </source>
</evidence>
<dbReference type="PANTHER" id="PTHR43649">
    <property type="entry name" value="ARABINOSE-BINDING PROTEIN-RELATED"/>
    <property type="match status" value="1"/>
</dbReference>
<evidence type="ECO:0000259" key="2">
    <source>
        <dbReference type="Pfam" id="PF12010"/>
    </source>
</evidence>
<sequence>MEGIVLKALHIRKSLLSCLMVFTVILSACSNGGSDKGATEGSGTTTSDGKTIVQLKGITMGNAPASGMDNFYKQLDELTIKDLGATIRFDFVPWGDEKNQISRAIAAKEYDVYVGGAWSDFASFATKNAFANLTPLLGDVPDLVEHYKGTLDTVKINGSLYGIPQYNKPGGGGEGLLFREDLRKAWGLPEITDLDTVEQYLYKAKEAYPDTPMINDKRFADNVWTLVAGSNYLDLVKGYVVATVDEPYKAISMYDTPEYKQVLERSKKWYEDGIVSHDILAAQGNATSETLELMKADKKPLEFNNHFGAVSSSYVGALKELHPDFEYGWFDYYFNNIPAYMPFMAPDNITMISIGAHSKHVETALKLIEKAHTDRTYYNLLQYGVEGENYKLDGEFVSYEGIKSENKKPGWTGLYDGYMNLQEKYPDEWQAINDKLQNEGAKKAEENGQSPLAGFGLATSNVAAELASMETVKSQYIVPLSVGITKDIDADLANVKKQLEGAGFDKFMAELQVQLDAFAASKKY</sequence>
<name>A0ABX2MQX0_9BACL</name>
<dbReference type="Gene3D" id="3.40.190.10">
    <property type="entry name" value="Periplasmic binding protein-like II"/>
    <property type="match status" value="3"/>
</dbReference>
<protein>
    <submittedName>
        <fullName evidence="3">Extracellular solute-binding protein</fullName>
    </submittedName>
</protein>
<dbReference type="InterPro" id="IPR022627">
    <property type="entry name" value="DUF3502"/>
</dbReference>
<comment type="caution">
    <text evidence="3">The sequence shown here is derived from an EMBL/GenBank/DDBJ whole genome shotgun (WGS) entry which is preliminary data.</text>
</comment>
<organism evidence="3 4">
    <name type="scientific">Paenibacillus taichungensis</name>
    <dbReference type="NCBI Taxonomy" id="484184"/>
    <lineage>
        <taxon>Bacteria</taxon>
        <taxon>Bacillati</taxon>
        <taxon>Bacillota</taxon>
        <taxon>Bacilli</taxon>
        <taxon>Bacillales</taxon>
        <taxon>Paenibacillaceae</taxon>
        <taxon>Paenibacillus</taxon>
    </lineage>
</organism>